<feature type="region of interest" description="Disordered" evidence="17">
    <location>
        <begin position="1373"/>
        <end position="1517"/>
    </location>
</feature>
<dbReference type="InterPro" id="IPR032682">
    <property type="entry name" value="Cnd1_C"/>
</dbReference>
<keyword evidence="13" id="KW-0131">Cell cycle</keyword>
<evidence type="ECO:0000256" key="2">
    <source>
        <dbReference type="ARBA" id="ARBA00004286"/>
    </source>
</evidence>
<keyword evidence="21" id="KW-1185">Reference proteome</keyword>
<keyword evidence="9" id="KW-0132">Cell division</keyword>
<dbReference type="SUPFAM" id="SSF48371">
    <property type="entry name" value="ARM repeat"/>
    <property type="match status" value="1"/>
</dbReference>
<evidence type="ECO:0000256" key="7">
    <source>
        <dbReference type="ARBA" id="ARBA00022490"/>
    </source>
</evidence>
<feature type="compositionally biased region" description="Basic residues" evidence="17">
    <location>
        <begin position="1431"/>
        <end position="1445"/>
    </location>
</feature>
<accession>A0A2B4SCH0</accession>
<dbReference type="PANTHER" id="PTHR14222">
    <property type="entry name" value="CONDENSIN"/>
    <property type="match status" value="1"/>
</dbReference>
<evidence type="ECO:0000256" key="14">
    <source>
        <dbReference type="ARBA" id="ARBA00075131"/>
    </source>
</evidence>
<dbReference type="EMBL" id="LSMT01000133">
    <property type="protein sequence ID" value="PFX26145.1"/>
    <property type="molecule type" value="Genomic_DNA"/>
</dbReference>
<gene>
    <name evidence="20" type="primary">ncapd2</name>
    <name evidence="20" type="ORF">AWC38_SpisGene9204</name>
</gene>
<feature type="compositionally biased region" description="Basic residues" evidence="17">
    <location>
        <begin position="1390"/>
        <end position="1404"/>
    </location>
</feature>
<evidence type="ECO:0000256" key="17">
    <source>
        <dbReference type="SAM" id="MobiDB-lite"/>
    </source>
</evidence>
<dbReference type="STRING" id="50429.A0A2B4SCH0"/>
<keyword evidence="7" id="KW-0963">Cytoplasm</keyword>
<feature type="domain" description="Condensin complex subunit 1 C-terminal" evidence="18">
    <location>
        <begin position="1129"/>
        <end position="1290"/>
    </location>
</feature>
<proteinExistence type="inferred from homology"/>
<feature type="compositionally biased region" description="Basic residues" evidence="17">
    <location>
        <begin position="1508"/>
        <end position="1517"/>
    </location>
</feature>
<evidence type="ECO:0000256" key="9">
    <source>
        <dbReference type="ARBA" id="ARBA00022618"/>
    </source>
</evidence>
<feature type="region of interest" description="Disordered" evidence="17">
    <location>
        <begin position="935"/>
        <end position="959"/>
    </location>
</feature>
<feature type="compositionally biased region" description="Low complexity" evidence="17">
    <location>
        <begin position="940"/>
        <end position="952"/>
    </location>
</feature>
<evidence type="ECO:0000256" key="12">
    <source>
        <dbReference type="ARBA" id="ARBA00023242"/>
    </source>
</evidence>
<dbReference type="Proteomes" id="UP000225706">
    <property type="component" value="Unassembled WGS sequence"/>
</dbReference>
<dbReference type="GO" id="GO:0005634">
    <property type="term" value="C:nucleus"/>
    <property type="evidence" value="ECO:0007669"/>
    <property type="project" value="UniProtKB-SubCell"/>
</dbReference>
<feature type="domain" description="Condensin complex subunit 1 N-terminal" evidence="19">
    <location>
        <begin position="72"/>
        <end position="236"/>
    </location>
</feature>
<evidence type="ECO:0000256" key="13">
    <source>
        <dbReference type="ARBA" id="ARBA00023306"/>
    </source>
</evidence>
<feature type="region of interest" description="Disordered" evidence="17">
    <location>
        <begin position="561"/>
        <end position="585"/>
    </location>
</feature>
<evidence type="ECO:0000256" key="16">
    <source>
        <dbReference type="ARBA" id="ARBA00081485"/>
    </source>
</evidence>
<dbReference type="GO" id="GO:0007076">
    <property type="term" value="P:mitotic chromosome condensation"/>
    <property type="evidence" value="ECO:0007669"/>
    <property type="project" value="InterPro"/>
</dbReference>
<evidence type="ECO:0000256" key="5">
    <source>
        <dbReference type="ARBA" id="ARBA00016064"/>
    </source>
</evidence>
<dbReference type="GO" id="GO:0000779">
    <property type="term" value="C:condensed chromosome, centromeric region"/>
    <property type="evidence" value="ECO:0007669"/>
    <property type="project" value="TreeGrafter"/>
</dbReference>
<dbReference type="InterPro" id="IPR024324">
    <property type="entry name" value="Condensin_cplx_su1_N"/>
</dbReference>
<keyword evidence="10" id="KW-0498">Mitosis</keyword>
<dbReference type="InterPro" id="IPR011989">
    <property type="entry name" value="ARM-like"/>
</dbReference>
<dbReference type="InterPro" id="IPR026971">
    <property type="entry name" value="CND1/NCAPD3"/>
</dbReference>
<evidence type="ECO:0000256" key="1">
    <source>
        <dbReference type="ARBA" id="ARBA00004123"/>
    </source>
</evidence>
<sequence>MDVDFVIPLSKDDLLSGEAGSYVVDEVLSVRVLPNKLRECLSELRSGTPTAIVQNFDCLFSLLRHFNQVDSSLRESTWNILLEVLCQFTVVLHEILEDGDIDFQVRRTHLNTLKMLCYTLMQLADAFEVEATKPSTEVIVSGKRKGKAATSKKKTSSSWEWDEQRDFLIQTMGQLMQLDVNRLWDPPIIEEEFVNLVTGCCYKFLENPTSVKNVTTKDLIFNLLGVMVKKYNYGLGISLKIVQLLQHFEHLVQPLAQAVQTFVDEFSVKGVVSEVVREIGRMDPRDLARDTSGTRAYADFLVELAGRVPSQIIPNISVLLCHLDGESYSMRNGILALMGEIVIKVLSKEDLDDAAKKLRDQLLDKLEDHIHDVNAYVRSKALHIWLELCKEKAIPLSRQPHLLELVINRLQDKSSIVRKSAIQLLKTFLICNPFGAQLPLDHLRQNFLKETEKLKEMAPHLCEDQDGQVPAVPEVEDAKKIWEAIKPEVQATIEEYLDQKEIIDEEDDPVEFQEDQESALECALKQIRNHLYNGHHKKALAVLKAAVVTWPEYRMFVCAERDPEQQQDEESSKSEDENHENKKSAEEQLSIMQAVFLAGDNEEPTPQVEGNDLDPRELLEVSAEHENRDTSAENPNNGLINEITKQQMVVQFLKDYVHFQTQMEKAIPTLCQLLGSKSITDVNESIEFFVIASEFGLQSAITGVRRMLVLIWSRDTAVRDAVVEAYKGLYLDPVAPNAKTKTALIVKNLITLTQGASMGDLTSLEELMSELMKGKLIPGAVVKLLWEKFTMKVPQTNTEESRMALVLLGMLAGAEMDIVRTNIDVLVSTGLGPRAEEDFLLARDTCVALLKLGQTHKKPGCSAAEPFRLSPSHAIFERLTEILASGVRKLDQLEWTPLMEQAITVIYILAEHPETIAEKLIKEIAACLLDKTTQDKEEQQNNQNDSVDSNSDADGHSVNSPTPCHAVILARFFSLSGHVALRHMVHLDVGVLGEIKRRQVIEENDKEKEKHAKKTGGAGSGSIANSTKDPGASETIEEELGLTGATADDVETEYVRKICEHDIVTGGTLLATLRPLLVHVCSNPVKFSDTNLRAAASLALAKFMLVSSEFCEEHLQLLFTILEKAPQATIRANTIVAVGDLTFRFPNLIEPWTPHLYARLRDESSHVRKNTLMVLTHLILNDMVKVKGQISEMATCLEDKDSRISDLAKLFFLELSKKGNAIYNILPDVISRLSDPDCGTEEEPFRNIMRYLLSFIQKDRQSESLVEKLCHRFRATKTDRQWRDLAFCLSMLSYNERGIRKLQENFSCFHDKLAEEDVYHSFLSIVGKSKKFAKPEVKALVDELEQRINSCHTKGMEDEEDFERASKALGAATGNKLKKSAATPSAKTSRGLKGRTPATKKRQAKTVDDSDAEEPSPMPLRTPRSVARPPKPGKAKSTNQKRRKMPSFESDEDDSIELFDVGEEEEEDCQRGIDWNDEENVNPNVSNKNKANDAKSQKGRIHSQSVRKSNRRRVSST</sequence>
<dbReference type="GO" id="GO:0005737">
    <property type="term" value="C:cytoplasm"/>
    <property type="evidence" value="ECO:0007669"/>
    <property type="project" value="UniProtKB-SubCell"/>
</dbReference>
<keyword evidence="8" id="KW-0597">Phosphoprotein</keyword>
<evidence type="ECO:0000313" key="21">
    <source>
        <dbReference type="Proteomes" id="UP000225706"/>
    </source>
</evidence>
<evidence type="ECO:0000256" key="11">
    <source>
        <dbReference type="ARBA" id="ARBA00023067"/>
    </source>
</evidence>
<dbReference type="Pfam" id="PF12922">
    <property type="entry name" value="Cnd1_N"/>
    <property type="match status" value="1"/>
</dbReference>
<evidence type="ECO:0000256" key="6">
    <source>
        <dbReference type="ARBA" id="ARBA00022454"/>
    </source>
</evidence>
<dbReference type="PIRSF" id="PIRSF017127">
    <property type="entry name" value="Condensin_D2"/>
    <property type="match status" value="1"/>
</dbReference>
<evidence type="ECO:0000259" key="18">
    <source>
        <dbReference type="Pfam" id="PF12717"/>
    </source>
</evidence>
<evidence type="ECO:0000313" key="20">
    <source>
        <dbReference type="EMBL" id="PFX26145.1"/>
    </source>
</evidence>
<dbReference type="GO" id="GO:0010032">
    <property type="term" value="P:meiotic chromosome condensation"/>
    <property type="evidence" value="ECO:0007669"/>
    <property type="project" value="TreeGrafter"/>
</dbReference>
<dbReference type="InterPro" id="IPR007673">
    <property type="entry name" value="Condensin_cplx_su1"/>
</dbReference>
<dbReference type="OrthoDB" id="436262at2759"/>
<evidence type="ECO:0000256" key="4">
    <source>
        <dbReference type="ARBA" id="ARBA00009606"/>
    </source>
</evidence>
<dbReference type="InterPro" id="IPR016024">
    <property type="entry name" value="ARM-type_fold"/>
</dbReference>
<organism evidence="20 21">
    <name type="scientific">Stylophora pistillata</name>
    <name type="common">Smooth cauliflower coral</name>
    <dbReference type="NCBI Taxonomy" id="50429"/>
    <lineage>
        <taxon>Eukaryota</taxon>
        <taxon>Metazoa</taxon>
        <taxon>Cnidaria</taxon>
        <taxon>Anthozoa</taxon>
        <taxon>Hexacorallia</taxon>
        <taxon>Scleractinia</taxon>
        <taxon>Astrocoeniina</taxon>
        <taxon>Pocilloporidae</taxon>
        <taxon>Stylophora</taxon>
    </lineage>
</organism>
<dbReference type="GO" id="GO:0000796">
    <property type="term" value="C:condensin complex"/>
    <property type="evidence" value="ECO:0007669"/>
    <property type="project" value="TreeGrafter"/>
</dbReference>
<evidence type="ECO:0000256" key="8">
    <source>
        <dbReference type="ARBA" id="ARBA00022553"/>
    </source>
</evidence>
<evidence type="ECO:0000256" key="15">
    <source>
        <dbReference type="ARBA" id="ARBA00080470"/>
    </source>
</evidence>
<evidence type="ECO:0000256" key="10">
    <source>
        <dbReference type="ARBA" id="ARBA00022776"/>
    </source>
</evidence>
<name>A0A2B4SCH0_STYPI</name>
<comment type="similarity">
    <text evidence="4">Belongs to the CND1 (condensin subunit 1) family.</text>
</comment>
<keyword evidence="6" id="KW-0158">Chromosome</keyword>
<keyword evidence="11" id="KW-0226">DNA condensation</keyword>
<feature type="compositionally biased region" description="Acidic residues" evidence="17">
    <location>
        <begin position="1449"/>
        <end position="1468"/>
    </location>
</feature>
<keyword evidence="12" id="KW-0539">Nucleus</keyword>
<evidence type="ECO:0000259" key="19">
    <source>
        <dbReference type="Pfam" id="PF12922"/>
    </source>
</evidence>
<dbReference type="Gene3D" id="1.25.10.10">
    <property type="entry name" value="Leucine-rich Repeat Variant"/>
    <property type="match status" value="2"/>
</dbReference>
<comment type="caution">
    <text evidence="20">The sequence shown here is derived from an EMBL/GenBank/DDBJ whole genome shotgun (WGS) entry which is preliminary data.</text>
</comment>
<dbReference type="GO" id="GO:0042393">
    <property type="term" value="F:histone binding"/>
    <property type="evidence" value="ECO:0007669"/>
    <property type="project" value="TreeGrafter"/>
</dbReference>
<dbReference type="FunFam" id="1.25.10.10:FF:000695">
    <property type="entry name" value="Condensin complex subunit 1"/>
    <property type="match status" value="1"/>
</dbReference>
<dbReference type="PANTHER" id="PTHR14222:SF2">
    <property type="entry name" value="CONDENSIN COMPLEX SUBUNIT 1"/>
    <property type="match status" value="1"/>
</dbReference>
<evidence type="ECO:0000256" key="3">
    <source>
        <dbReference type="ARBA" id="ARBA00004496"/>
    </source>
</evidence>
<dbReference type="Pfam" id="PF12717">
    <property type="entry name" value="Cnd1"/>
    <property type="match status" value="1"/>
</dbReference>
<reference evidence="21" key="1">
    <citation type="journal article" date="2017" name="bioRxiv">
        <title>Comparative analysis of the genomes of Stylophora pistillata and Acropora digitifera provides evidence for extensive differences between species of corals.</title>
        <authorList>
            <person name="Voolstra C.R."/>
            <person name="Li Y."/>
            <person name="Liew Y.J."/>
            <person name="Baumgarten S."/>
            <person name="Zoccola D."/>
            <person name="Flot J.-F."/>
            <person name="Tambutte S."/>
            <person name="Allemand D."/>
            <person name="Aranda M."/>
        </authorList>
    </citation>
    <scope>NUCLEOTIDE SEQUENCE [LARGE SCALE GENOMIC DNA]</scope>
</reference>
<comment type="subcellular location">
    <subcellularLocation>
        <location evidence="2">Chromosome</location>
    </subcellularLocation>
    <subcellularLocation>
        <location evidence="3">Cytoplasm</location>
    </subcellularLocation>
    <subcellularLocation>
        <location evidence="1">Nucleus</location>
    </subcellularLocation>
</comment>
<dbReference type="GO" id="GO:0051301">
    <property type="term" value="P:cell division"/>
    <property type="evidence" value="ECO:0007669"/>
    <property type="project" value="UniProtKB-KW"/>
</dbReference>
<feature type="region of interest" description="Disordered" evidence="17">
    <location>
        <begin position="1003"/>
        <end position="1042"/>
    </location>
</feature>
<dbReference type="Pfam" id="PF20168">
    <property type="entry name" value="PDS5"/>
    <property type="match status" value="1"/>
</dbReference>
<protein>
    <recommendedName>
        <fullName evidence="5">Condensin complex subunit 1</fullName>
    </recommendedName>
    <alternativeName>
        <fullName evidence="16">Chromosome condensation-related SMC-associated protein 1</fullName>
    </alternativeName>
    <alternativeName>
        <fullName evidence="15">Chromosome-associated protein D2</fullName>
    </alternativeName>
    <alternativeName>
        <fullName evidence="14">Non-SMC condensin I complex subunit D2</fullName>
    </alternativeName>
</protein>